<keyword evidence="3" id="KW-1185">Reference proteome</keyword>
<protein>
    <submittedName>
        <fullName evidence="2">Uncharacterized protein</fullName>
    </submittedName>
</protein>
<reference evidence="2 3" key="1">
    <citation type="submission" date="2021-06" db="EMBL/GenBank/DDBJ databases">
        <title>Caerostris darwini draft genome.</title>
        <authorList>
            <person name="Kono N."/>
            <person name="Arakawa K."/>
        </authorList>
    </citation>
    <scope>NUCLEOTIDE SEQUENCE [LARGE SCALE GENOMIC DNA]</scope>
</reference>
<evidence type="ECO:0000313" key="3">
    <source>
        <dbReference type="Proteomes" id="UP001054837"/>
    </source>
</evidence>
<dbReference type="Proteomes" id="UP001054837">
    <property type="component" value="Unassembled WGS sequence"/>
</dbReference>
<dbReference type="AlphaFoldDB" id="A0AAV4RQ33"/>
<dbReference type="EMBL" id="BPLQ01006558">
    <property type="protein sequence ID" value="GIY23512.1"/>
    <property type="molecule type" value="Genomic_DNA"/>
</dbReference>
<proteinExistence type="predicted"/>
<evidence type="ECO:0000256" key="1">
    <source>
        <dbReference type="SAM" id="MobiDB-lite"/>
    </source>
</evidence>
<feature type="compositionally biased region" description="Basic and acidic residues" evidence="1">
    <location>
        <begin position="34"/>
        <end position="47"/>
    </location>
</feature>
<gene>
    <name evidence="2" type="ORF">CDAR_477501</name>
</gene>
<organism evidence="2 3">
    <name type="scientific">Caerostris darwini</name>
    <dbReference type="NCBI Taxonomy" id="1538125"/>
    <lineage>
        <taxon>Eukaryota</taxon>
        <taxon>Metazoa</taxon>
        <taxon>Ecdysozoa</taxon>
        <taxon>Arthropoda</taxon>
        <taxon>Chelicerata</taxon>
        <taxon>Arachnida</taxon>
        <taxon>Araneae</taxon>
        <taxon>Araneomorphae</taxon>
        <taxon>Entelegynae</taxon>
        <taxon>Araneoidea</taxon>
        <taxon>Araneidae</taxon>
        <taxon>Caerostris</taxon>
    </lineage>
</organism>
<accession>A0AAV4RQ33</accession>
<feature type="region of interest" description="Disordered" evidence="1">
    <location>
        <begin position="1"/>
        <end position="50"/>
    </location>
</feature>
<feature type="compositionally biased region" description="Basic and acidic residues" evidence="1">
    <location>
        <begin position="16"/>
        <end position="25"/>
    </location>
</feature>
<comment type="caution">
    <text evidence="2">The sequence shown here is derived from an EMBL/GenBank/DDBJ whole genome shotgun (WGS) entry which is preliminary data.</text>
</comment>
<sequence>MDGEQPRKTWSYSDLQMERRNDSSRTDIAGGKKRTSEAKQSKNRAGEKAFSACGVSSSSQISVHRQGRTEETESLISCFPVQWRHGNWNFRNLSNCARLRVAVSHWLMSPEQKCVDPIP</sequence>
<name>A0AAV4RQ33_9ARAC</name>
<evidence type="ECO:0000313" key="2">
    <source>
        <dbReference type="EMBL" id="GIY23512.1"/>
    </source>
</evidence>